<dbReference type="PANTHER" id="PTHR43639:SF1">
    <property type="entry name" value="SHORT-CHAIN DEHYDROGENASE_REDUCTASE FAMILY PROTEIN"/>
    <property type="match status" value="1"/>
</dbReference>
<protein>
    <submittedName>
        <fullName evidence="4">3-oxoacyl-[acyl-carrier protein] reductase</fullName>
    </submittedName>
</protein>
<gene>
    <name evidence="4" type="ORF">B0G62_108170</name>
</gene>
<dbReference type="GO" id="GO:0016491">
    <property type="term" value="F:oxidoreductase activity"/>
    <property type="evidence" value="ECO:0007669"/>
    <property type="project" value="UniProtKB-KW"/>
</dbReference>
<feature type="domain" description="Ketoreductase" evidence="3">
    <location>
        <begin position="8"/>
        <end position="188"/>
    </location>
</feature>
<dbReference type="InterPro" id="IPR036291">
    <property type="entry name" value="NAD(P)-bd_dom_sf"/>
</dbReference>
<dbReference type="PANTHER" id="PTHR43639">
    <property type="entry name" value="OXIDOREDUCTASE, SHORT-CHAIN DEHYDROGENASE/REDUCTASE FAMILY (AFU_ORTHOLOGUE AFUA_5G02870)"/>
    <property type="match status" value="1"/>
</dbReference>
<dbReference type="InterPro" id="IPR057326">
    <property type="entry name" value="KR_dom"/>
</dbReference>
<dbReference type="PRINTS" id="PR00080">
    <property type="entry name" value="SDRFAMILY"/>
</dbReference>
<evidence type="ECO:0000256" key="2">
    <source>
        <dbReference type="ARBA" id="ARBA00023002"/>
    </source>
</evidence>
<dbReference type="Pfam" id="PF13561">
    <property type="entry name" value="adh_short_C2"/>
    <property type="match status" value="1"/>
</dbReference>
<dbReference type="PRINTS" id="PR00081">
    <property type="entry name" value="GDHRDH"/>
</dbReference>
<accession>A0A2S4M7H1</accession>
<reference evidence="4 5" key="1">
    <citation type="submission" date="2018-01" db="EMBL/GenBank/DDBJ databases">
        <title>Genomic Encyclopedia of Type Strains, Phase III (KMG-III): the genomes of soil and plant-associated and newly described type strains.</title>
        <authorList>
            <person name="Whitman W."/>
        </authorList>
    </citation>
    <scope>NUCLEOTIDE SEQUENCE [LARGE SCALE GENOMIC DNA]</scope>
    <source>
        <strain evidence="4 5">JCM 18070</strain>
    </source>
</reference>
<dbReference type="InterPro" id="IPR002347">
    <property type="entry name" value="SDR_fam"/>
</dbReference>
<dbReference type="EMBL" id="PQGA01000008">
    <property type="protein sequence ID" value="POR50678.1"/>
    <property type="molecule type" value="Genomic_DNA"/>
</dbReference>
<dbReference type="RefSeq" id="WP_103705360.1">
    <property type="nucleotide sequence ID" value="NZ_PQGA01000008.1"/>
</dbReference>
<dbReference type="AlphaFoldDB" id="A0A2S4M7H1"/>
<evidence type="ECO:0000313" key="5">
    <source>
        <dbReference type="Proteomes" id="UP000237381"/>
    </source>
</evidence>
<comment type="caution">
    <text evidence="4">The sequence shown here is derived from an EMBL/GenBank/DDBJ whole genome shotgun (WGS) entry which is preliminary data.</text>
</comment>
<dbReference type="PROSITE" id="PS00061">
    <property type="entry name" value="ADH_SHORT"/>
    <property type="match status" value="1"/>
</dbReference>
<keyword evidence="5" id="KW-1185">Reference proteome</keyword>
<dbReference type="Proteomes" id="UP000237381">
    <property type="component" value="Unassembled WGS sequence"/>
</dbReference>
<organism evidence="4 5">
    <name type="scientific">Paraburkholderia eburnea</name>
    <dbReference type="NCBI Taxonomy" id="1189126"/>
    <lineage>
        <taxon>Bacteria</taxon>
        <taxon>Pseudomonadati</taxon>
        <taxon>Pseudomonadota</taxon>
        <taxon>Betaproteobacteria</taxon>
        <taxon>Burkholderiales</taxon>
        <taxon>Burkholderiaceae</taxon>
        <taxon>Paraburkholderia</taxon>
    </lineage>
</organism>
<dbReference type="SUPFAM" id="SSF51735">
    <property type="entry name" value="NAD(P)-binding Rossmann-fold domains"/>
    <property type="match status" value="1"/>
</dbReference>
<keyword evidence="2" id="KW-0560">Oxidoreductase</keyword>
<proteinExistence type="inferred from homology"/>
<dbReference type="FunFam" id="3.40.50.720:FF:000084">
    <property type="entry name" value="Short-chain dehydrogenase reductase"/>
    <property type="match status" value="1"/>
</dbReference>
<sequence length="248" mass="25179">MSQTLAGKIALVTGGSRGIGAATALQLSSEGAIVVISYSNSEGRAKEVIGKIEASGGKAIALKADQANPVEVKGLVGEVVKRFGKLDILVNNAGVFETGSVAETIDTSGFERQQRINYEAVVTAIREAAKVMGDGGRIISVSSALALRSTWPGLADYSATKRAVEGYTKGAARDLGPRGITVNAIAAGSTNTEMNPDSSPFAEAQAAATALGRFGRAEEIASVVAFIASPAASFVTGSIIPVDGGYSA</sequence>
<dbReference type="Gene3D" id="3.40.50.720">
    <property type="entry name" value="NAD(P)-binding Rossmann-like Domain"/>
    <property type="match status" value="1"/>
</dbReference>
<evidence type="ECO:0000259" key="3">
    <source>
        <dbReference type="SMART" id="SM00822"/>
    </source>
</evidence>
<evidence type="ECO:0000313" key="4">
    <source>
        <dbReference type="EMBL" id="POR50678.1"/>
    </source>
</evidence>
<comment type="similarity">
    <text evidence="1">Belongs to the short-chain dehydrogenases/reductases (SDR) family.</text>
</comment>
<name>A0A2S4M7H1_9BURK</name>
<dbReference type="SMART" id="SM00822">
    <property type="entry name" value="PKS_KR"/>
    <property type="match status" value="1"/>
</dbReference>
<dbReference type="InterPro" id="IPR020904">
    <property type="entry name" value="Sc_DH/Rdtase_CS"/>
</dbReference>
<evidence type="ECO:0000256" key="1">
    <source>
        <dbReference type="ARBA" id="ARBA00006484"/>
    </source>
</evidence>
<dbReference type="OrthoDB" id="9803333at2"/>